<feature type="region of interest" description="Disordered" evidence="1">
    <location>
        <begin position="1"/>
        <end position="20"/>
    </location>
</feature>
<reference evidence="3 4" key="1">
    <citation type="submission" date="2017-04" db="EMBL/GenBank/DDBJ databases">
        <authorList>
            <person name="Afonso C.L."/>
            <person name="Miller P.J."/>
            <person name="Scott M.A."/>
            <person name="Spackman E."/>
            <person name="Goraichik I."/>
            <person name="Dimitrov K.M."/>
            <person name="Suarez D.L."/>
            <person name="Swayne D.E."/>
        </authorList>
    </citation>
    <scope>NUCLEOTIDE SEQUENCE [LARGE SCALE GENOMIC DNA]</scope>
    <source>
        <strain evidence="3 4">DSM 43828</strain>
    </source>
</reference>
<feature type="transmembrane region" description="Helical" evidence="2">
    <location>
        <begin position="404"/>
        <end position="424"/>
    </location>
</feature>
<feature type="transmembrane region" description="Helical" evidence="2">
    <location>
        <begin position="85"/>
        <end position="111"/>
    </location>
</feature>
<organism evidence="3 4">
    <name type="scientific">Kibdelosporangium aridum</name>
    <dbReference type="NCBI Taxonomy" id="2030"/>
    <lineage>
        <taxon>Bacteria</taxon>
        <taxon>Bacillati</taxon>
        <taxon>Actinomycetota</taxon>
        <taxon>Actinomycetes</taxon>
        <taxon>Pseudonocardiales</taxon>
        <taxon>Pseudonocardiaceae</taxon>
        <taxon>Kibdelosporangium</taxon>
    </lineage>
</organism>
<feature type="transmembrane region" description="Helical" evidence="2">
    <location>
        <begin position="158"/>
        <end position="176"/>
    </location>
</feature>
<sequence length="679" mass="68416">MRISGMTETAPDDAVTVPANDDRPHSPAIAGFAAVAAALVGVAAVMLYGWTSEEGWHLLITLSMIIAGALIARPANDPDVRRTWVLGRWVLTGIGAAGVVLGAYLAGFALVDLSIPDGPFFGSQRPELPPPVVILLMLYGVPLIALIILAVRGLTAGLVGIGVVTPVLAVSIMGVAGANASVIALSSLVVAIACVPMALLSKTRWGSLTILIGLMAASFAVGAGVSPFGSLATSTNRPATKATEAAVGTLPEGLVPVVLVLALGAAAVLLALAVSRQDVASGLVGAALFSVPPAYLLIPTLMTGEGVHVSRSLALAAIPLAVLLVALIAWRASALRDVVARALRLPAVHPAVFAAAAGVAAVTLTVYSLPAFGLPGRVSGVITLAVLAAAAVLAVRLPGLPGAVLAAVTLVALQLGAPWLRLINGDRGFQNGFVDWQIAAIVGLIVAVAAAVVLVWRHRQAGVWAAAAYLLAGAMANVLWALLGADRLSSFSRDGDFTAITVLVLPLLVLGVPAAVAALRGSAAGQAVGTVLVAAGAFIPLNVLVSELPSGGDSPTDVALQFSFAPFTPTNVEGVARLLDPGAWTLAGVLVMLLLALVLLASTARRASAPLAATITLAVLVAGQVAVVSVGREWGVDVTDSMLGIFAGVAVVLGAVAMFAVVTRTGVSVHRPTGDQTRY</sequence>
<feature type="transmembrane region" description="Helical" evidence="2">
    <location>
        <begin position="378"/>
        <end position="397"/>
    </location>
</feature>
<evidence type="ECO:0000313" key="4">
    <source>
        <dbReference type="Proteomes" id="UP000192674"/>
    </source>
</evidence>
<feature type="transmembrane region" description="Helical" evidence="2">
    <location>
        <begin position="182"/>
        <end position="201"/>
    </location>
</feature>
<feature type="transmembrane region" description="Helical" evidence="2">
    <location>
        <begin position="463"/>
        <end position="485"/>
    </location>
</feature>
<feature type="transmembrane region" description="Helical" evidence="2">
    <location>
        <begin position="28"/>
        <end position="50"/>
    </location>
</feature>
<feature type="transmembrane region" description="Helical" evidence="2">
    <location>
        <begin position="279"/>
        <end position="298"/>
    </location>
</feature>
<feature type="transmembrane region" description="Helical" evidence="2">
    <location>
        <begin position="56"/>
        <end position="73"/>
    </location>
</feature>
<dbReference type="Proteomes" id="UP000192674">
    <property type="component" value="Unassembled WGS sequence"/>
</dbReference>
<evidence type="ECO:0000256" key="2">
    <source>
        <dbReference type="SAM" id="Phobius"/>
    </source>
</evidence>
<feature type="transmembrane region" description="Helical" evidence="2">
    <location>
        <begin position="497"/>
        <end position="519"/>
    </location>
</feature>
<feature type="transmembrane region" description="Helical" evidence="2">
    <location>
        <begin position="642"/>
        <end position="662"/>
    </location>
</feature>
<accession>A0A1Y5Y2I6</accession>
<name>A0A1Y5Y2I6_KIBAR</name>
<feature type="transmembrane region" description="Helical" evidence="2">
    <location>
        <begin position="583"/>
        <end position="602"/>
    </location>
</feature>
<evidence type="ECO:0000256" key="1">
    <source>
        <dbReference type="SAM" id="MobiDB-lite"/>
    </source>
</evidence>
<keyword evidence="2" id="KW-1133">Transmembrane helix</keyword>
<keyword evidence="2" id="KW-0472">Membrane</keyword>
<gene>
    <name evidence="3" type="ORF">SAMN05661093_07724</name>
</gene>
<evidence type="ECO:0000313" key="3">
    <source>
        <dbReference type="EMBL" id="SMD22943.1"/>
    </source>
</evidence>
<feature type="transmembrane region" description="Helical" evidence="2">
    <location>
        <begin position="526"/>
        <end position="545"/>
    </location>
</feature>
<feature type="transmembrane region" description="Helical" evidence="2">
    <location>
        <begin position="609"/>
        <end position="630"/>
    </location>
</feature>
<feature type="transmembrane region" description="Helical" evidence="2">
    <location>
        <begin position="351"/>
        <end position="372"/>
    </location>
</feature>
<feature type="transmembrane region" description="Helical" evidence="2">
    <location>
        <begin position="253"/>
        <end position="272"/>
    </location>
</feature>
<proteinExistence type="predicted"/>
<protein>
    <submittedName>
        <fullName evidence="3">Uncharacterized protein</fullName>
    </submittedName>
</protein>
<feature type="transmembrane region" description="Helical" evidence="2">
    <location>
        <begin position="208"/>
        <end position="233"/>
    </location>
</feature>
<feature type="transmembrane region" description="Helical" evidence="2">
    <location>
        <begin position="310"/>
        <end position="330"/>
    </location>
</feature>
<dbReference type="AlphaFoldDB" id="A0A1Y5Y2I6"/>
<feature type="transmembrane region" description="Helical" evidence="2">
    <location>
        <begin position="131"/>
        <end position="151"/>
    </location>
</feature>
<feature type="transmembrane region" description="Helical" evidence="2">
    <location>
        <begin position="436"/>
        <end position="456"/>
    </location>
</feature>
<keyword evidence="4" id="KW-1185">Reference proteome</keyword>
<dbReference type="EMBL" id="FWXV01000008">
    <property type="protein sequence ID" value="SMD22943.1"/>
    <property type="molecule type" value="Genomic_DNA"/>
</dbReference>
<keyword evidence="2" id="KW-0812">Transmembrane</keyword>